<name>A0A1V9ZLR4_9STRA</name>
<feature type="signal peptide" evidence="2">
    <location>
        <begin position="1"/>
        <end position="20"/>
    </location>
</feature>
<feature type="chain" id="PRO_5012167256" description="Fungal lipase-type domain-containing protein" evidence="2">
    <location>
        <begin position="21"/>
        <end position="995"/>
    </location>
</feature>
<dbReference type="Gene3D" id="3.40.50.1820">
    <property type="entry name" value="alpha/beta hydrolase"/>
    <property type="match status" value="1"/>
</dbReference>
<evidence type="ECO:0000313" key="4">
    <source>
        <dbReference type="EMBL" id="OQR98730.1"/>
    </source>
</evidence>
<dbReference type="OrthoDB" id="438440at2759"/>
<feature type="non-terminal residue" evidence="4">
    <location>
        <position position="995"/>
    </location>
</feature>
<dbReference type="AlphaFoldDB" id="A0A1V9ZLR4"/>
<feature type="transmembrane region" description="Helical" evidence="1">
    <location>
        <begin position="447"/>
        <end position="468"/>
    </location>
</feature>
<keyword evidence="1" id="KW-0472">Membrane</keyword>
<comment type="caution">
    <text evidence="4">The sequence shown here is derived from an EMBL/GenBank/DDBJ whole genome shotgun (WGS) entry which is preliminary data.</text>
</comment>
<proteinExistence type="predicted"/>
<dbReference type="EMBL" id="JNBS01001846">
    <property type="protein sequence ID" value="OQR98730.1"/>
    <property type="molecule type" value="Genomic_DNA"/>
</dbReference>
<dbReference type="InterPro" id="IPR002921">
    <property type="entry name" value="Fungal_lipase-type"/>
</dbReference>
<keyword evidence="1" id="KW-0812">Transmembrane</keyword>
<sequence length="995" mass="111213">MMREGRQWLMLLLCLGQAASLPWEPSVCGGSLVTDSSEPGCHVNQCQCLGYISQCDASYNCNYNVLPGMEPMCLGRCRLSVLGELSNILGLCLILGCPLLVLIYHFQSFKKANATIDHDTHEADVDHEDNELVEQIQHENLLERVILHSRMHEIGEHLIDNVTTAIHAGGSAMAALVHAQAETGLMSVAPRTSAAMTDSNMDIISVQRQITTLPRNIANSIDNYIDVTKMSRLMSRHRAVVINIHPQIYLETIPKNTLRWLLFIICLLVAINIGVVVAQVSFIPFDFTISRSNGVNASCGSRPCAEASWIVENDTNHTISFRNTWLPQTPDVVRLSMKLEPSVNLTPGVKRLGLYTLRMTADNERTILVPDYTNDIVTTCTCHDKSPSCLNVDCTPIDLVGIFMKKYGASLFDVRKQQYTIELNLEKEIPFKLEFQAMLNGYEFAGLAAKAIMGFSTIGILIHYIYVLNVHHRQTRAKQAALTPIYRRFFYHLSLERKLMAIILFSLAIQTNPVSVLVTLPWFGAASTHYIIFRSVWETLVYAIALGSLLTIIDSYRKHNHQSFKNGAAIAFLGKRFLIVKSFLVIFFLSARVALVVTMATRFQSTTNIDLVLATSDTVMIVLGVAILASVCLNVSAQLRRRRYSETRYQSLAFRFMSLVAYGLLAVLLINVVFFSAYAVVSAFKPTFVRQTSVMTECTFTGLIYITTIIFYPPTKLKSDQAVPRGYVIREIRQFAMTPQELSPTPTLATDLISSPSITTPSNDSPIDGLFKPRLTRSEGFRCKPITTPHRIFCLESACRLFNASRLAYYRSTLYVNQDIGDDGFPIYDASKYCNQEALARDEVHEAAHLYDKGTDTHCLVLQGESKIIFAFRGTASKANVKTDFEIALDPHPWPASEPGVNSGYAHRGFLAAYNTIRSRVHETLKGVFAEYKLYGYSPETHLQIYTTGHSLGGALATIAALDLKLTFHQRIIMYNFGSPRVGCHNFAAYFNKEV</sequence>
<feature type="transmembrane region" description="Helical" evidence="1">
    <location>
        <begin position="499"/>
        <end position="523"/>
    </location>
</feature>
<dbReference type="SUPFAM" id="SSF53474">
    <property type="entry name" value="alpha/beta-Hydrolases"/>
    <property type="match status" value="1"/>
</dbReference>
<evidence type="ECO:0000256" key="2">
    <source>
        <dbReference type="SAM" id="SignalP"/>
    </source>
</evidence>
<organism evidence="4 5">
    <name type="scientific">Thraustotheca clavata</name>
    <dbReference type="NCBI Taxonomy" id="74557"/>
    <lineage>
        <taxon>Eukaryota</taxon>
        <taxon>Sar</taxon>
        <taxon>Stramenopiles</taxon>
        <taxon>Oomycota</taxon>
        <taxon>Saprolegniomycetes</taxon>
        <taxon>Saprolegniales</taxon>
        <taxon>Achlyaceae</taxon>
        <taxon>Thraustotheca</taxon>
    </lineage>
</organism>
<reference evidence="4 5" key="1">
    <citation type="journal article" date="2014" name="Genome Biol. Evol.">
        <title>The secreted proteins of Achlya hypogyna and Thraustotheca clavata identify the ancestral oomycete secretome and reveal gene acquisitions by horizontal gene transfer.</title>
        <authorList>
            <person name="Misner I."/>
            <person name="Blouin N."/>
            <person name="Leonard G."/>
            <person name="Richards T.A."/>
            <person name="Lane C.E."/>
        </authorList>
    </citation>
    <scope>NUCLEOTIDE SEQUENCE [LARGE SCALE GENOMIC DNA]</scope>
    <source>
        <strain evidence="4 5">ATCC 34112</strain>
    </source>
</reference>
<dbReference type="InterPro" id="IPR051218">
    <property type="entry name" value="Sec_MonoDiacylglyc_Lipase"/>
</dbReference>
<feature type="transmembrane region" description="Helical" evidence="1">
    <location>
        <begin position="260"/>
        <end position="283"/>
    </location>
</feature>
<evidence type="ECO:0000313" key="5">
    <source>
        <dbReference type="Proteomes" id="UP000243217"/>
    </source>
</evidence>
<feature type="domain" description="Fungal lipase-type" evidence="3">
    <location>
        <begin position="870"/>
        <end position="993"/>
    </location>
</feature>
<dbReference type="CDD" id="cd00519">
    <property type="entry name" value="Lipase_3"/>
    <property type="match status" value="1"/>
</dbReference>
<dbReference type="GO" id="GO:0006629">
    <property type="term" value="P:lipid metabolic process"/>
    <property type="evidence" value="ECO:0007669"/>
    <property type="project" value="InterPro"/>
</dbReference>
<keyword evidence="2" id="KW-0732">Signal</keyword>
<feature type="transmembrane region" description="Helical" evidence="1">
    <location>
        <begin position="577"/>
        <end position="599"/>
    </location>
</feature>
<dbReference type="PANTHER" id="PTHR45856:SF24">
    <property type="entry name" value="FUNGAL LIPASE-LIKE DOMAIN-CONTAINING PROTEIN"/>
    <property type="match status" value="1"/>
</dbReference>
<accession>A0A1V9ZLR4</accession>
<feature type="transmembrane region" description="Helical" evidence="1">
    <location>
        <begin position="535"/>
        <end position="556"/>
    </location>
</feature>
<dbReference type="PANTHER" id="PTHR45856">
    <property type="entry name" value="ALPHA/BETA-HYDROLASES SUPERFAMILY PROTEIN"/>
    <property type="match status" value="1"/>
</dbReference>
<keyword evidence="1" id="KW-1133">Transmembrane helix</keyword>
<gene>
    <name evidence="4" type="ORF">THRCLA_06685</name>
</gene>
<dbReference type="Pfam" id="PF01764">
    <property type="entry name" value="Lipase_3"/>
    <property type="match status" value="1"/>
</dbReference>
<evidence type="ECO:0000259" key="3">
    <source>
        <dbReference type="Pfam" id="PF01764"/>
    </source>
</evidence>
<evidence type="ECO:0000256" key="1">
    <source>
        <dbReference type="SAM" id="Phobius"/>
    </source>
</evidence>
<dbReference type="Proteomes" id="UP000243217">
    <property type="component" value="Unassembled WGS sequence"/>
</dbReference>
<keyword evidence="5" id="KW-1185">Reference proteome</keyword>
<feature type="transmembrane region" description="Helical" evidence="1">
    <location>
        <begin position="88"/>
        <end position="106"/>
    </location>
</feature>
<feature type="transmembrane region" description="Helical" evidence="1">
    <location>
        <begin position="659"/>
        <end position="681"/>
    </location>
</feature>
<protein>
    <recommendedName>
        <fullName evidence="3">Fungal lipase-type domain-containing protein</fullName>
    </recommendedName>
</protein>
<feature type="transmembrane region" description="Helical" evidence="1">
    <location>
        <begin position="619"/>
        <end position="639"/>
    </location>
</feature>
<dbReference type="InterPro" id="IPR029058">
    <property type="entry name" value="AB_hydrolase_fold"/>
</dbReference>